<name>A0A1M6JAY0_9FIRM</name>
<dbReference type="InterPro" id="IPR050921">
    <property type="entry name" value="T4SS_GSP_E_ATPase"/>
</dbReference>
<keyword evidence="4" id="KW-1185">Reference proteome</keyword>
<evidence type="ECO:0000256" key="1">
    <source>
        <dbReference type="ARBA" id="ARBA00006611"/>
    </source>
</evidence>
<evidence type="ECO:0000313" key="3">
    <source>
        <dbReference type="EMBL" id="SHJ43845.1"/>
    </source>
</evidence>
<evidence type="ECO:0000259" key="2">
    <source>
        <dbReference type="Pfam" id="PF00437"/>
    </source>
</evidence>
<dbReference type="PANTHER" id="PTHR30486">
    <property type="entry name" value="TWITCHING MOTILITY PROTEIN PILT"/>
    <property type="match status" value="1"/>
</dbReference>
<dbReference type="STRING" id="1121432.SAMN02745219_02563"/>
<feature type="domain" description="Bacterial type II secretion system protein E" evidence="2">
    <location>
        <begin position="180"/>
        <end position="414"/>
    </location>
</feature>
<comment type="similarity">
    <text evidence="1">Belongs to the GSP E family.</text>
</comment>
<evidence type="ECO:0000313" key="4">
    <source>
        <dbReference type="Proteomes" id="UP000184529"/>
    </source>
</evidence>
<proteinExistence type="inferred from homology"/>
<reference evidence="4" key="1">
    <citation type="submission" date="2016-11" db="EMBL/GenBank/DDBJ databases">
        <authorList>
            <person name="Varghese N."/>
            <person name="Submissions S."/>
        </authorList>
    </citation>
    <scope>NUCLEOTIDE SEQUENCE [LARGE SCALE GENOMIC DNA]</scope>
    <source>
        <strain evidence="4">DSM 16057</strain>
    </source>
</reference>
<dbReference type="SUPFAM" id="SSF160246">
    <property type="entry name" value="EspE N-terminal domain-like"/>
    <property type="match status" value="1"/>
</dbReference>
<dbReference type="GO" id="GO:0016887">
    <property type="term" value="F:ATP hydrolysis activity"/>
    <property type="evidence" value="ECO:0007669"/>
    <property type="project" value="InterPro"/>
</dbReference>
<accession>A0A1M6JAY0</accession>
<dbReference type="InterPro" id="IPR037257">
    <property type="entry name" value="T2SS_E_N_sf"/>
</dbReference>
<sequence>MGLLERFSGRRPPLGEILKRNGVLDDAQLARALEEQRRTGQKLGEVLLSLGYVTRDELARALAEQERFRSGDAGRLAPAEHEALLKEVQVKVLARMGSARQQDVRQLLEPVCRDVLAARRPDLLGAVWEFAEDAYNRLFSLGPLEKYLQPGSDVTNIIVFGTKVMIERPGGIKEVDPEGFVSEEEVRRVFDRIAARAGKELSIANPSLDAELPDGSRVLLSVPPKGKKYYAAIRRHVRRSARLEELVAGLRGLDGLIPYFKKAVRERKNFVIAGSTNSGKTTLMNALLKEVQPLHTVAVLEDTWEIDLDELPFVAYFKTREVPGVPPITWGDILKDCLRFSPQRIVLTEVRTDEAACELIQTLNTGHEGSFTSIHAKSALDALLRLETLIQKKEKNLPIDVIRRLIARVVDVVVFVRLEENERGGVVGRRIDEVVEVGSDLLPDGMYDLREVFRI</sequence>
<dbReference type="Gene3D" id="1.10.40.70">
    <property type="match status" value="1"/>
</dbReference>
<dbReference type="SUPFAM" id="SSF52540">
    <property type="entry name" value="P-loop containing nucleoside triphosphate hydrolases"/>
    <property type="match status" value="1"/>
</dbReference>
<dbReference type="RefSeq" id="WP_084062393.1">
    <property type="nucleotide sequence ID" value="NZ_FQZM01000034.1"/>
</dbReference>
<dbReference type="InterPro" id="IPR027417">
    <property type="entry name" value="P-loop_NTPase"/>
</dbReference>
<protein>
    <submittedName>
        <fullName evidence="3">Pilus assembly protein CpaF</fullName>
    </submittedName>
</protein>
<dbReference type="Gene3D" id="3.30.450.380">
    <property type="match status" value="1"/>
</dbReference>
<dbReference type="CDD" id="cd01130">
    <property type="entry name" value="VirB11-like_ATPase"/>
    <property type="match status" value="1"/>
</dbReference>
<organism evidence="3 4">
    <name type="scientific">Desulfofundulus thermosubterraneus DSM 16057</name>
    <dbReference type="NCBI Taxonomy" id="1121432"/>
    <lineage>
        <taxon>Bacteria</taxon>
        <taxon>Bacillati</taxon>
        <taxon>Bacillota</taxon>
        <taxon>Clostridia</taxon>
        <taxon>Eubacteriales</taxon>
        <taxon>Peptococcaceae</taxon>
        <taxon>Desulfofundulus</taxon>
    </lineage>
</organism>
<gene>
    <name evidence="3" type="ORF">SAMN02745219_02563</name>
</gene>
<dbReference type="Pfam" id="PF00437">
    <property type="entry name" value="T2SSE"/>
    <property type="match status" value="1"/>
</dbReference>
<dbReference type="Proteomes" id="UP000184529">
    <property type="component" value="Unassembled WGS sequence"/>
</dbReference>
<dbReference type="PANTHER" id="PTHR30486:SF6">
    <property type="entry name" value="TYPE IV PILUS RETRACTATION ATPASE PILT"/>
    <property type="match status" value="1"/>
</dbReference>
<dbReference type="EMBL" id="FQZM01000034">
    <property type="protein sequence ID" value="SHJ43845.1"/>
    <property type="molecule type" value="Genomic_DNA"/>
</dbReference>
<dbReference type="AlphaFoldDB" id="A0A1M6JAY0"/>
<dbReference type="Gene3D" id="3.40.50.300">
    <property type="entry name" value="P-loop containing nucleotide triphosphate hydrolases"/>
    <property type="match status" value="1"/>
</dbReference>
<dbReference type="InterPro" id="IPR001482">
    <property type="entry name" value="T2SS/T4SS_dom"/>
</dbReference>
<dbReference type="OrthoDB" id="9810761at2"/>